<gene>
    <name evidence="1" type="ORF">SDC9_51394</name>
</gene>
<comment type="caution">
    <text evidence="1">The sequence shown here is derived from an EMBL/GenBank/DDBJ whole genome shotgun (WGS) entry which is preliminary data.</text>
</comment>
<name>A0A644WN95_9ZZZZ</name>
<dbReference type="AlphaFoldDB" id="A0A644WN95"/>
<accession>A0A644WN95</accession>
<dbReference type="EMBL" id="VSSQ01001101">
    <property type="protein sequence ID" value="MPM05109.1"/>
    <property type="molecule type" value="Genomic_DNA"/>
</dbReference>
<protein>
    <submittedName>
        <fullName evidence="1">Uncharacterized protein</fullName>
    </submittedName>
</protein>
<reference evidence="1" key="1">
    <citation type="submission" date="2019-08" db="EMBL/GenBank/DDBJ databases">
        <authorList>
            <person name="Kucharzyk K."/>
            <person name="Murdoch R.W."/>
            <person name="Higgins S."/>
            <person name="Loffler F."/>
        </authorList>
    </citation>
    <scope>NUCLEOTIDE SEQUENCE</scope>
</reference>
<evidence type="ECO:0000313" key="1">
    <source>
        <dbReference type="EMBL" id="MPM05109.1"/>
    </source>
</evidence>
<proteinExistence type="predicted"/>
<organism evidence="1">
    <name type="scientific">bioreactor metagenome</name>
    <dbReference type="NCBI Taxonomy" id="1076179"/>
    <lineage>
        <taxon>unclassified sequences</taxon>
        <taxon>metagenomes</taxon>
        <taxon>ecological metagenomes</taxon>
    </lineage>
</organism>
<sequence>MNFADKLNFLMTITKTSNSALAGRVSLDASYISRLRSGKRLMPKDLGVVQGMASSLARRCLEDYQKKAVSDALRLAPGTIDSAALAGEITQWLIHDSAGGSEQVGRFLSGLSDLGSRPAPRLSPENRQPPFPLDAVSIYFGVTGKRQAAEQFLSEVAAREKPQTLLLFSDEETSWMTAEPEYARKWAELMVRILTRGNKIKIIHTISRDLDEMLNAISQWMPLYLCGNIEPYFYPKKRDGLFKRTLFIAPETAAVVSNSIGAQVSLAANVLYRDHTAVASFAEEFLQYLRLCRPLMRIFTARDRRACYDTLAEFEREQADTLIKTESLSMLTMPESLLAAITRRSHADASSDLSVHEARRKRFLNGLRSNQFREIICLPDIGAVKNGAVKVSMSEMLVGGAYYTPEEFSAHLEYVAALLASQPNYHVHLLGKPTEGSYTVYAREELGVIVAKTSTPPVVLAMSEGNMIAAFWDYLKDMAGEKSASLQDRAEVIARLREYLAMLRE</sequence>